<sequence length="398" mass="40972">MRRLSTRQLFSTLVFTFMILLAASLLQAWTGPTAAPTGNNIAAPVNVGTADQVKDGGLSVNGLRAYGTTIVDKLGVNIPDADPPTLPVVALDVKGTLRIADGGELCQAVTEGAQRYNTTSNVMEYCDGTGWTGYGTGGSSQWTTSGSNIYYNTGNVGIGTASPWADLHVRDTAQTGGISDTPGSHLSGLFERSWSVASEAAIAVVGSSKATAGYGRIYLGNSDDWDNTSIAGGNDTLSLFVGGPSTKVITAKSTGNVGIGTVSPASKLDVVGEAKVGSTGLVCSATTAGAIRYSAGALQYCNGTAWTAPTASVPPGTICGMRTVLCSLQIGTYDPYGAGKAACNGQQLTAACDYDYSAQWEYIHSVSCPAGYTGFSPTPHPADPNPYDKIFTIMCTKN</sequence>
<gene>
    <name evidence="2" type="ORF">A2853_01460</name>
</gene>
<organism evidence="2 3">
    <name type="scientific">Candidatus Kaiserbacteria bacterium RIFCSPHIGHO2_01_FULL_55_17</name>
    <dbReference type="NCBI Taxonomy" id="1798484"/>
    <lineage>
        <taxon>Bacteria</taxon>
        <taxon>Candidatus Kaiseribacteriota</taxon>
    </lineage>
</organism>
<evidence type="ECO:0000256" key="1">
    <source>
        <dbReference type="SAM" id="SignalP"/>
    </source>
</evidence>
<reference evidence="2 3" key="1">
    <citation type="journal article" date="2016" name="Nat. Commun.">
        <title>Thousands of microbial genomes shed light on interconnected biogeochemical processes in an aquifer system.</title>
        <authorList>
            <person name="Anantharaman K."/>
            <person name="Brown C.T."/>
            <person name="Hug L.A."/>
            <person name="Sharon I."/>
            <person name="Castelle C.J."/>
            <person name="Probst A.J."/>
            <person name="Thomas B.C."/>
            <person name="Singh A."/>
            <person name="Wilkins M.J."/>
            <person name="Karaoz U."/>
            <person name="Brodie E.L."/>
            <person name="Williams K.H."/>
            <person name="Hubbard S.S."/>
            <person name="Banfield J.F."/>
        </authorList>
    </citation>
    <scope>NUCLEOTIDE SEQUENCE [LARGE SCALE GENOMIC DNA]</scope>
</reference>
<protein>
    <submittedName>
        <fullName evidence="2">Uncharacterized protein</fullName>
    </submittedName>
</protein>
<feature type="signal peptide" evidence="1">
    <location>
        <begin position="1"/>
        <end position="28"/>
    </location>
</feature>
<dbReference type="AlphaFoldDB" id="A0A1F6D9W7"/>
<evidence type="ECO:0000313" key="2">
    <source>
        <dbReference type="EMBL" id="OGG58165.1"/>
    </source>
</evidence>
<proteinExistence type="predicted"/>
<feature type="chain" id="PRO_5009523739" evidence="1">
    <location>
        <begin position="29"/>
        <end position="398"/>
    </location>
</feature>
<evidence type="ECO:0000313" key="3">
    <source>
        <dbReference type="Proteomes" id="UP000177958"/>
    </source>
</evidence>
<name>A0A1F6D9W7_9BACT</name>
<dbReference type="EMBL" id="MFKX01000006">
    <property type="protein sequence ID" value="OGG58165.1"/>
    <property type="molecule type" value="Genomic_DNA"/>
</dbReference>
<keyword evidence="1" id="KW-0732">Signal</keyword>
<accession>A0A1F6D9W7</accession>
<comment type="caution">
    <text evidence="2">The sequence shown here is derived from an EMBL/GenBank/DDBJ whole genome shotgun (WGS) entry which is preliminary data.</text>
</comment>
<dbReference type="Proteomes" id="UP000177958">
    <property type="component" value="Unassembled WGS sequence"/>
</dbReference>